<comment type="caution">
    <text evidence="1">The sequence shown here is derived from an EMBL/GenBank/DDBJ whole genome shotgun (WGS) entry which is preliminary data.</text>
</comment>
<accession>A0A8S9PRK1</accession>
<evidence type="ECO:0000313" key="1">
    <source>
        <dbReference type="EMBL" id="KAF3522480.1"/>
    </source>
</evidence>
<dbReference type="AlphaFoldDB" id="A0A8S9PRK1"/>
<evidence type="ECO:0000313" key="2">
    <source>
        <dbReference type="Proteomes" id="UP000712600"/>
    </source>
</evidence>
<organism evidence="1 2">
    <name type="scientific">Brassica cretica</name>
    <name type="common">Mustard</name>
    <dbReference type="NCBI Taxonomy" id="69181"/>
    <lineage>
        <taxon>Eukaryota</taxon>
        <taxon>Viridiplantae</taxon>
        <taxon>Streptophyta</taxon>
        <taxon>Embryophyta</taxon>
        <taxon>Tracheophyta</taxon>
        <taxon>Spermatophyta</taxon>
        <taxon>Magnoliopsida</taxon>
        <taxon>eudicotyledons</taxon>
        <taxon>Gunneridae</taxon>
        <taxon>Pentapetalae</taxon>
        <taxon>rosids</taxon>
        <taxon>malvids</taxon>
        <taxon>Brassicales</taxon>
        <taxon>Brassicaceae</taxon>
        <taxon>Brassiceae</taxon>
        <taxon>Brassica</taxon>
    </lineage>
</organism>
<proteinExistence type="predicted"/>
<protein>
    <submittedName>
        <fullName evidence="1">Uncharacterized protein</fullName>
    </submittedName>
</protein>
<dbReference type="Proteomes" id="UP000712600">
    <property type="component" value="Unassembled WGS sequence"/>
</dbReference>
<dbReference type="EMBL" id="QGKX02001347">
    <property type="protein sequence ID" value="KAF3522480.1"/>
    <property type="molecule type" value="Genomic_DNA"/>
</dbReference>
<reference evidence="1" key="1">
    <citation type="submission" date="2019-12" db="EMBL/GenBank/DDBJ databases">
        <title>Genome sequencing and annotation of Brassica cretica.</title>
        <authorList>
            <person name="Studholme D.J."/>
            <person name="Sarris P."/>
        </authorList>
    </citation>
    <scope>NUCLEOTIDE SEQUENCE</scope>
    <source>
        <strain evidence="1">PFS-109/04</strain>
        <tissue evidence="1">Leaf</tissue>
    </source>
</reference>
<gene>
    <name evidence="1" type="ORF">F2Q69_00050406</name>
</gene>
<sequence length="81" mass="9145">MNSTKHSRFVTYAKGIFVVGFDVKKLRNEGRGEAIFKETEKTHFPQQLLHVGENFAEIEGSSVPKLIPQDSLLSRLKLSRG</sequence>
<name>A0A8S9PRK1_BRACR</name>